<sequence>MTNFHEQLKKKRKERQVTQEQIAEHLNVARQTVSKWESGKSIPDIENAQQLATFLDIGLNELLGNENDLEETRNINKKNRIKKYLSILSIVITFIIVIFLSNFYLAYYSNPDKEITLYNVYDLSYKNENGVILNTTDKKQIKIRSYFDIIKYSIQNHKPENSRKTRVYTTSKNEIERILKEDKEYSQKK</sequence>
<feature type="transmembrane region" description="Helical" evidence="3">
    <location>
        <begin position="84"/>
        <end position="107"/>
    </location>
</feature>
<accession>A0ABC9TNI5</accession>
<dbReference type="SUPFAM" id="SSF47413">
    <property type="entry name" value="lambda repressor-like DNA-binding domains"/>
    <property type="match status" value="1"/>
</dbReference>
<dbReference type="AlphaFoldDB" id="A0ABC9TNI5"/>
<dbReference type="GO" id="GO:0003677">
    <property type="term" value="F:DNA binding"/>
    <property type="evidence" value="ECO:0007669"/>
    <property type="project" value="UniProtKB-KW"/>
</dbReference>
<protein>
    <submittedName>
        <fullName evidence="5">DNA-binding helix-turn-helix protein</fullName>
    </submittedName>
</protein>
<dbReference type="PROSITE" id="PS50943">
    <property type="entry name" value="HTH_CROC1"/>
    <property type="match status" value="1"/>
</dbReference>
<evidence type="ECO:0000256" key="2">
    <source>
        <dbReference type="SAM" id="Coils"/>
    </source>
</evidence>
<dbReference type="RefSeq" id="WP_016627207.1">
    <property type="nucleotide sequence ID" value="NZ_KE351861.1"/>
</dbReference>
<dbReference type="EMBL" id="ATIR01000030">
    <property type="protein sequence ID" value="EPI09641.1"/>
    <property type="molecule type" value="Genomic_DNA"/>
</dbReference>
<keyword evidence="3" id="KW-0812">Transmembrane</keyword>
<proteinExistence type="predicted"/>
<feature type="domain" description="HTH cro/C1-type" evidence="4">
    <location>
        <begin position="8"/>
        <end position="62"/>
    </location>
</feature>
<organism evidence="5 6">
    <name type="scientific">Enterococcus faecalis RP2S-4</name>
    <dbReference type="NCBI Taxonomy" id="1244145"/>
    <lineage>
        <taxon>Bacteria</taxon>
        <taxon>Bacillati</taxon>
        <taxon>Bacillota</taxon>
        <taxon>Bacilli</taxon>
        <taxon>Lactobacillales</taxon>
        <taxon>Enterococcaceae</taxon>
        <taxon>Enterococcus</taxon>
    </lineage>
</organism>
<dbReference type="InterPro" id="IPR001387">
    <property type="entry name" value="Cro/C1-type_HTH"/>
</dbReference>
<reference evidence="5 6" key="1">
    <citation type="submission" date="2013-06" db="EMBL/GenBank/DDBJ databases">
        <authorList>
            <person name="Weinstock G."/>
            <person name="Sodergren E."/>
            <person name="Lobos E.A."/>
            <person name="Fulton L."/>
            <person name="Fulton R."/>
            <person name="Courtney L."/>
            <person name="Fronick C."/>
            <person name="O'Laughlin M."/>
            <person name="Godfrey J."/>
            <person name="Wilson R.M."/>
            <person name="Miner T."/>
            <person name="Farmer C."/>
            <person name="Delehaunty K."/>
            <person name="Cordes M."/>
            <person name="Minx P."/>
            <person name="Tomlinson C."/>
            <person name="Chen J."/>
            <person name="Wollam A."/>
            <person name="Pepin K.H."/>
            <person name="Bhonagiri V."/>
            <person name="Zhang X."/>
            <person name="Warren W."/>
            <person name="Mitreva M."/>
            <person name="Mardis E.R."/>
            <person name="Wilson R.K."/>
        </authorList>
    </citation>
    <scope>NUCLEOTIDE SEQUENCE [LARGE SCALE GENOMIC DNA]</scope>
    <source>
        <strain evidence="5 6">RP2S-4</strain>
    </source>
</reference>
<keyword evidence="2" id="KW-0175">Coiled coil</keyword>
<dbReference type="InterPro" id="IPR010982">
    <property type="entry name" value="Lambda_DNA-bd_dom_sf"/>
</dbReference>
<evidence type="ECO:0000259" key="4">
    <source>
        <dbReference type="PROSITE" id="PS50943"/>
    </source>
</evidence>
<dbReference type="PANTHER" id="PTHR46558">
    <property type="entry name" value="TRACRIPTIONAL REGULATORY PROTEIN-RELATED-RELATED"/>
    <property type="match status" value="1"/>
</dbReference>
<dbReference type="CDD" id="cd00093">
    <property type="entry name" value="HTH_XRE"/>
    <property type="match status" value="1"/>
</dbReference>
<evidence type="ECO:0000313" key="5">
    <source>
        <dbReference type="EMBL" id="EPI09641.1"/>
    </source>
</evidence>
<keyword evidence="1 5" id="KW-0238">DNA-binding</keyword>
<dbReference type="PANTHER" id="PTHR46558:SF11">
    <property type="entry name" value="HTH-TYPE TRANSCRIPTIONAL REGULATOR XRE"/>
    <property type="match status" value="1"/>
</dbReference>
<keyword evidence="3" id="KW-0472">Membrane</keyword>
<name>A0ABC9TNI5_ENTFL</name>
<dbReference type="Gene3D" id="1.10.260.40">
    <property type="entry name" value="lambda repressor-like DNA-binding domains"/>
    <property type="match status" value="1"/>
</dbReference>
<evidence type="ECO:0000256" key="3">
    <source>
        <dbReference type="SAM" id="Phobius"/>
    </source>
</evidence>
<dbReference type="Pfam" id="PF01381">
    <property type="entry name" value="HTH_3"/>
    <property type="match status" value="1"/>
</dbReference>
<gene>
    <name evidence="5" type="ORF">D358_01132</name>
</gene>
<evidence type="ECO:0000313" key="6">
    <source>
        <dbReference type="Proteomes" id="UP000015750"/>
    </source>
</evidence>
<dbReference type="Proteomes" id="UP000015750">
    <property type="component" value="Unassembled WGS sequence"/>
</dbReference>
<keyword evidence="3" id="KW-1133">Transmembrane helix</keyword>
<comment type="caution">
    <text evidence="5">The sequence shown here is derived from an EMBL/GenBank/DDBJ whole genome shotgun (WGS) entry which is preliminary data.</text>
</comment>
<feature type="coiled-coil region" evidence="2">
    <location>
        <begin position="1"/>
        <end position="28"/>
    </location>
</feature>
<dbReference type="SMART" id="SM00530">
    <property type="entry name" value="HTH_XRE"/>
    <property type="match status" value="1"/>
</dbReference>
<evidence type="ECO:0000256" key="1">
    <source>
        <dbReference type="ARBA" id="ARBA00023125"/>
    </source>
</evidence>